<proteinExistence type="inferred from homology"/>
<dbReference type="InterPro" id="IPR019410">
    <property type="entry name" value="Methyltransf_16"/>
</dbReference>
<dbReference type="GeneID" id="100898310"/>
<dbReference type="KEGG" id="goe:100898310"/>
<dbReference type="Proteomes" id="UP000694867">
    <property type="component" value="Unplaced"/>
</dbReference>
<dbReference type="GO" id="GO:0005737">
    <property type="term" value="C:cytoplasm"/>
    <property type="evidence" value="ECO:0007669"/>
    <property type="project" value="UniProtKB-SubCell"/>
</dbReference>
<comment type="subcellular location">
    <subcellularLocation>
        <location evidence="2">Cytoplasm</location>
    </subcellularLocation>
    <subcellularLocation>
        <location evidence="1">Nucleus</location>
    </subcellularLocation>
</comment>
<keyword evidence="7" id="KW-0949">S-adenosyl-L-methionine</keyword>
<dbReference type="CDD" id="cd02440">
    <property type="entry name" value="AdoMet_MTases"/>
    <property type="match status" value="1"/>
</dbReference>
<keyword evidence="4" id="KW-0963">Cytoplasm</keyword>
<dbReference type="GO" id="GO:0018064">
    <property type="term" value="F:protein-L-histidine N-tele-methyltransferase activity"/>
    <property type="evidence" value="ECO:0007669"/>
    <property type="project" value="UniProtKB-EC"/>
</dbReference>
<evidence type="ECO:0000256" key="8">
    <source>
        <dbReference type="ARBA" id="ARBA00023242"/>
    </source>
</evidence>
<dbReference type="GO" id="GO:0005634">
    <property type="term" value="C:nucleus"/>
    <property type="evidence" value="ECO:0007669"/>
    <property type="project" value="UniProtKB-SubCell"/>
</dbReference>
<dbReference type="SUPFAM" id="SSF53335">
    <property type="entry name" value="S-adenosyl-L-methionine-dependent methyltransferases"/>
    <property type="match status" value="1"/>
</dbReference>
<dbReference type="PANTHER" id="PTHR14614:SF39">
    <property type="entry name" value="HISTIDINE PROTEIN METHYLTRANSFERASE 1 HOMOLOG"/>
    <property type="match status" value="1"/>
</dbReference>
<dbReference type="RefSeq" id="XP_028966604.1">
    <property type="nucleotide sequence ID" value="XM_029110771.1"/>
</dbReference>
<evidence type="ECO:0000256" key="7">
    <source>
        <dbReference type="ARBA" id="ARBA00022691"/>
    </source>
</evidence>
<dbReference type="AlphaFoldDB" id="A0AAJ7SDG5"/>
<evidence type="ECO:0000256" key="9">
    <source>
        <dbReference type="ARBA" id="ARBA00038126"/>
    </source>
</evidence>
<gene>
    <name evidence="11" type="primary">LOC100898310</name>
</gene>
<evidence type="ECO:0000313" key="10">
    <source>
        <dbReference type="Proteomes" id="UP000694867"/>
    </source>
</evidence>
<reference evidence="11" key="1">
    <citation type="submission" date="2025-08" db="UniProtKB">
        <authorList>
            <consortium name="RefSeq"/>
        </authorList>
    </citation>
    <scope>IDENTIFICATION</scope>
</reference>
<keyword evidence="10" id="KW-1185">Reference proteome</keyword>
<organism evidence="10 11">
    <name type="scientific">Galendromus occidentalis</name>
    <name type="common">western predatory mite</name>
    <dbReference type="NCBI Taxonomy" id="34638"/>
    <lineage>
        <taxon>Eukaryota</taxon>
        <taxon>Metazoa</taxon>
        <taxon>Ecdysozoa</taxon>
        <taxon>Arthropoda</taxon>
        <taxon>Chelicerata</taxon>
        <taxon>Arachnida</taxon>
        <taxon>Acari</taxon>
        <taxon>Parasitiformes</taxon>
        <taxon>Mesostigmata</taxon>
        <taxon>Gamasina</taxon>
        <taxon>Phytoseioidea</taxon>
        <taxon>Phytoseiidae</taxon>
        <taxon>Typhlodrominae</taxon>
        <taxon>Galendromus</taxon>
    </lineage>
</organism>
<accession>A0AAJ7SDG5</accession>
<dbReference type="InterPro" id="IPR029063">
    <property type="entry name" value="SAM-dependent_MTases_sf"/>
</dbReference>
<dbReference type="PANTHER" id="PTHR14614">
    <property type="entry name" value="HEPATOCELLULAR CARCINOMA-ASSOCIATED ANTIGEN"/>
    <property type="match status" value="1"/>
</dbReference>
<evidence type="ECO:0000256" key="3">
    <source>
        <dbReference type="ARBA" id="ARBA00012533"/>
    </source>
</evidence>
<dbReference type="Pfam" id="PF10294">
    <property type="entry name" value="Methyltransf_16"/>
    <property type="match status" value="1"/>
</dbReference>
<evidence type="ECO:0000256" key="6">
    <source>
        <dbReference type="ARBA" id="ARBA00022679"/>
    </source>
</evidence>
<dbReference type="GO" id="GO:0032259">
    <property type="term" value="P:methylation"/>
    <property type="evidence" value="ECO:0007669"/>
    <property type="project" value="UniProtKB-KW"/>
</dbReference>
<evidence type="ECO:0000256" key="5">
    <source>
        <dbReference type="ARBA" id="ARBA00022603"/>
    </source>
</evidence>
<protein>
    <recommendedName>
        <fullName evidence="3">protein-histidine N-methyltransferase</fullName>
        <ecNumber evidence="3">2.1.1.85</ecNumber>
    </recommendedName>
</protein>
<evidence type="ECO:0000256" key="1">
    <source>
        <dbReference type="ARBA" id="ARBA00004123"/>
    </source>
</evidence>
<sequence length="192" mass="21877">LYHKTEAAHTDLIPKVYEGGFKVWECTIDLIKVLSNRLELIKDKCILDLGCGAGLVGLYCAEHKAREVHFHDYNAPVIRHLTAPNCKLLRNTDVKIRFFCGDWALFQAPTKYDMIVTSETIYRQENYKSLLDLFTHCLKPGGLVIVAAKAVYFGVGGSVHEFQEFCKQSLWNVQTLWKGNADVPREVFALQR</sequence>
<name>A0AAJ7SDG5_9ACAR</name>
<evidence type="ECO:0000313" key="11">
    <source>
        <dbReference type="RefSeq" id="XP_028966604.1"/>
    </source>
</evidence>
<dbReference type="EC" id="2.1.1.85" evidence="3"/>
<dbReference type="Gene3D" id="3.40.50.150">
    <property type="entry name" value="Vaccinia Virus protein VP39"/>
    <property type="match status" value="1"/>
</dbReference>
<comment type="similarity">
    <text evidence="9">Belongs to the methyltransferase superfamily. METTL18 family.</text>
</comment>
<keyword evidence="8" id="KW-0539">Nucleus</keyword>
<evidence type="ECO:0000256" key="2">
    <source>
        <dbReference type="ARBA" id="ARBA00004496"/>
    </source>
</evidence>
<keyword evidence="6" id="KW-0808">Transferase</keyword>
<keyword evidence="5 11" id="KW-0489">Methyltransferase</keyword>
<feature type="non-terminal residue" evidence="11">
    <location>
        <position position="1"/>
    </location>
</feature>
<evidence type="ECO:0000256" key="4">
    <source>
        <dbReference type="ARBA" id="ARBA00022490"/>
    </source>
</evidence>